<dbReference type="AlphaFoldDB" id="A0A439D823"/>
<feature type="region of interest" description="Disordered" evidence="1">
    <location>
        <begin position="211"/>
        <end position="234"/>
    </location>
</feature>
<dbReference type="STRING" id="363999.A0A439D823"/>
<evidence type="ECO:0000313" key="2">
    <source>
        <dbReference type="EMBL" id="RWA10550.1"/>
    </source>
</evidence>
<proteinExistence type="predicted"/>
<gene>
    <name evidence="2" type="ORF">EKO27_g4557</name>
</gene>
<feature type="region of interest" description="Disordered" evidence="1">
    <location>
        <begin position="89"/>
        <end position="139"/>
    </location>
</feature>
<feature type="compositionally biased region" description="Basic and acidic residues" evidence="1">
    <location>
        <begin position="114"/>
        <end position="134"/>
    </location>
</feature>
<dbReference type="EMBL" id="RYZI01000110">
    <property type="protein sequence ID" value="RWA10550.1"/>
    <property type="molecule type" value="Genomic_DNA"/>
</dbReference>
<sequence length="234" mass="26296">MDLEIGFTTEDWAFETMRNAALRFPALVAETPLRTHTILAKYTALRSYLPRPFRQTKLIAASEAWGGFGKPANLPPPPQEAEYTPFISKESAKSSDIGDATPELPRPADSTTRNNDEAGSKSDQKQQPPEERPYSWKPIQLTQEYLPTIQGVEDARSMVRTILIRIMQEINILTKFPDAAMDEQRAQPHISPFLFKGFLPVGEPIKKEASEENELDPFERQMASMKASGGRQGF</sequence>
<reference evidence="2 3" key="1">
    <citation type="submission" date="2018-12" db="EMBL/GenBank/DDBJ databases">
        <title>Draft genome sequence of Xylaria grammica IHI A82.</title>
        <authorList>
            <person name="Buettner E."/>
            <person name="Kellner H."/>
        </authorList>
    </citation>
    <scope>NUCLEOTIDE SEQUENCE [LARGE SCALE GENOMIC DNA]</scope>
    <source>
        <strain evidence="2 3">IHI A82</strain>
    </source>
</reference>
<accession>A0A439D823</accession>
<comment type="caution">
    <text evidence="2">The sequence shown here is derived from an EMBL/GenBank/DDBJ whole genome shotgun (WGS) entry which is preliminary data.</text>
</comment>
<dbReference type="Proteomes" id="UP000286045">
    <property type="component" value="Unassembled WGS sequence"/>
</dbReference>
<evidence type="ECO:0000313" key="3">
    <source>
        <dbReference type="Proteomes" id="UP000286045"/>
    </source>
</evidence>
<name>A0A439D823_9PEZI</name>
<keyword evidence="3" id="KW-1185">Reference proteome</keyword>
<organism evidence="2 3">
    <name type="scientific">Xylaria grammica</name>
    <dbReference type="NCBI Taxonomy" id="363999"/>
    <lineage>
        <taxon>Eukaryota</taxon>
        <taxon>Fungi</taxon>
        <taxon>Dikarya</taxon>
        <taxon>Ascomycota</taxon>
        <taxon>Pezizomycotina</taxon>
        <taxon>Sordariomycetes</taxon>
        <taxon>Xylariomycetidae</taxon>
        <taxon>Xylariales</taxon>
        <taxon>Xylariaceae</taxon>
        <taxon>Xylaria</taxon>
    </lineage>
</organism>
<evidence type="ECO:0000256" key="1">
    <source>
        <dbReference type="SAM" id="MobiDB-lite"/>
    </source>
</evidence>
<protein>
    <submittedName>
        <fullName evidence="2">Uncharacterized protein</fullName>
    </submittedName>
</protein>